<gene>
    <name evidence="2" type="ORF">C4D60_Mb05t08540</name>
</gene>
<feature type="region of interest" description="Disordered" evidence="1">
    <location>
        <begin position="85"/>
        <end position="149"/>
    </location>
</feature>
<organism evidence="2 3">
    <name type="scientific">Musa balbisiana</name>
    <name type="common">Banana</name>
    <dbReference type="NCBI Taxonomy" id="52838"/>
    <lineage>
        <taxon>Eukaryota</taxon>
        <taxon>Viridiplantae</taxon>
        <taxon>Streptophyta</taxon>
        <taxon>Embryophyta</taxon>
        <taxon>Tracheophyta</taxon>
        <taxon>Spermatophyta</taxon>
        <taxon>Magnoliopsida</taxon>
        <taxon>Liliopsida</taxon>
        <taxon>Zingiberales</taxon>
        <taxon>Musaceae</taxon>
        <taxon>Musa</taxon>
    </lineage>
</organism>
<comment type="caution">
    <text evidence="2">The sequence shown here is derived from an EMBL/GenBank/DDBJ whole genome shotgun (WGS) entry which is preliminary data.</text>
</comment>
<accession>A0A4S8JUL4</accession>
<keyword evidence="3" id="KW-1185">Reference proteome</keyword>
<dbReference type="EMBL" id="PYDT01000003">
    <property type="protein sequence ID" value="THU65902.1"/>
    <property type="molecule type" value="Genomic_DNA"/>
</dbReference>
<proteinExistence type="predicted"/>
<reference evidence="2 3" key="1">
    <citation type="journal article" date="2019" name="Nat. Plants">
        <title>Genome sequencing of Musa balbisiana reveals subgenome evolution and function divergence in polyploid bananas.</title>
        <authorList>
            <person name="Yao X."/>
        </authorList>
    </citation>
    <scope>NUCLEOTIDE SEQUENCE [LARGE SCALE GENOMIC DNA]</scope>
    <source>
        <strain evidence="3">cv. DH-PKW</strain>
        <tissue evidence="2">Leaves</tissue>
    </source>
</reference>
<sequence>MKEYSVHFPGTPGDGAAASPVRIRPLLPLAVVVGLPSPVARHPVLAERAVAYEPRPGAREAAPGGLRLHRHLLLLVDAVSDPPVADWRRPKPAISTRERSDAPFVDAVGGFSGGGRLGQEKCCQEDGYEGKSESHLEEARNRKGRTGLC</sequence>
<evidence type="ECO:0000313" key="3">
    <source>
        <dbReference type="Proteomes" id="UP000317650"/>
    </source>
</evidence>
<evidence type="ECO:0000313" key="2">
    <source>
        <dbReference type="EMBL" id="THU65902.1"/>
    </source>
</evidence>
<evidence type="ECO:0000256" key="1">
    <source>
        <dbReference type="SAM" id="MobiDB-lite"/>
    </source>
</evidence>
<dbReference type="Proteomes" id="UP000317650">
    <property type="component" value="Chromosome 5"/>
</dbReference>
<name>A0A4S8JUL4_MUSBA</name>
<dbReference type="AlphaFoldDB" id="A0A4S8JUL4"/>
<feature type="compositionally biased region" description="Basic and acidic residues" evidence="1">
    <location>
        <begin position="118"/>
        <end position="141"/>
    </location>
</feature>
<protein>
    <submittedName>
        <fullName evidence="2">Uncharacterized protein</fullName>
    </submittedName>
</protein>